<sequence length="307" mass="33970">MTSQCESGRPAMKHRACREERFLSYHTVRAMELRLTSHRSGKACRRKLKIRSCELSGRKRKGIEVISRASSSSERAGKRRKVRRLFDSTPANTFTSRHITATMGIFDYVSDLYSSLSIQSCEAEIQDDMKYASGDFNSDKDQQNGMGTAEQTRGATTRGGVSLSTPAAGTDEESDSEAEANKQDAKKPEPSNEKGHTPGEGGAASGQVGADNAGPHGGPVGKQDDDDEEEEEEEEDEEEEEEEDEPEDPKPKIEEECAKSSECAPYKHHYDHCVERVTKQQEENGKADEDCVEECEYFSVAIDQLGL</sequence>
<evidence type="ECO:0000259" key="10">
    <source>
        <dbReference type="Pfam" id="PF02320"/>
    </source>
</evidence>
<keyword evidence="5" id="KW-0999">Mitochondrion inner membrane</keyword>
<keyword evidence="4" id="KW-0679">Respiratory chain</keyword>
<feature type="domain" description="Ubiquinol-cytochrome C reductase hinge" evidence="10">
    <location>
        <begin position="248"/>
        <end position="303"/>
    </location>
</feature>
<dbReference type="Gene3D" id="1.10.287.20">
    <property type="entry name" value="Ubiquinol-cytochrome C reductase hinge domain"/>
    <property type="match status" value="1"/>
</dbReference>
<gene>
    <name evidence="11" type="ORF">D6D15_03109</name>
</gene>
<accession>A0A4S9BGQ8</accession>
<comment type="caution">
    <text evidence="11">The sequence shown here is derived from an EMBL/GenBank/DDBJ whole genome shotgun (WGS) entry which is preliminary data.</text>
</comment>
<dbReference type="GO" id="GO:0005743">
    <property type="term" value="C:mitochondrial inner membrane"/>
    <property type="evidence" value="ECO:0007669"/>
    <property type="project" value="UniProtKB-SubCell"/>
</dbReference>
<name>A0A4S9BGQ8_AURPU</name>
<dbReference type="EMBL" id="QZAR01000036">
    <property type="protein sequence ID" value="THW92470.1"/>
    <property type="molecule type" value="Genomic_DNA"/>
</dbReference>
<evidence type="ECO:0000256" key="8">
    <source>
        <dbReference type="ARBA" id="ARBA00023136"/>
    </source>
</evidence>
<evidence type="ECO:0000313" key="12">
    <source>
        <dbReference type="Proteomes" id="UP000304928"/>
    </source>
</evidence>
<evidence type="ECO:0000256" key="9">
    <source>
        <dbReference type="SAM" id="MobiDB-lite"/>
    </source>
</evidence>
<proteinExistence type="inferred from homology"/>
<evidence type="ECO:0000256" key="5">
    <source>
        <dbReference type="ARBA" id="ARBA00022792"/>
    </source>
</evidence>
<organism evidence="11 12">
    <name type="scientific">Aureobasidium pullulans</name>
    <name type="common">Black yeast</name>
    <name type="synonym">Pullularia pullulans</name>
    <dbReference type="NCBI Taxonomy" id="5580"/>
    <lineage>
        <taxon>Eukaryota</taxon>
        <taxon>Fungi</taxon>
        <taxon>Dikarya</taxon>
        <taxon>Ascomycota</taxon>
        <taxon>Pezizomycotina</taxon>
        <taxon>Dothideomycetes</taxon>
        <taxon>Dothideomycetidae</taxon>
        <taxon>Dothideales</taxon>
        <taxon>Saccotheciaceae</taxon>
        <taxon>Aureobasidium</taxon>
    </lineage>
</organism>
<feature type="region of interest" description="Disordered" evidence="9">
    <location>
        <begin position="132"/>
        <end position="257"/>
    </location>
</feature>
<evidence type="ECO:0000256" key="2">
    <source>
        <dbReference type="ARBA" id="ARBA00006498"/>
    </source>
</evidence>
<comment type="subcellular location">
    <subcellularLocation>
        <location evidence="1">Mitochondrion inner membrane</location>
    </subcellularLocation>
</comment>
<feature type="compositionally biased region" description="Basic and acidic residues" evidence="9">
    <location>
        <begin position="179"/>
        <end position="197"/>
    </location>
</feature>
<evidence type="ECO:0000256" key="4">
    <source>
        <dbReference type="ARBA" id="ARBA00022660"/>
    </source>
</evidence>
<dbReference type="InterPro" id="IPR023184">
    <property type="entry name" value="Ubol_cytC_Rdtase_hinge_dom"/>
</dbReference>
<reference evidence="11 12" key="1">
    <citation type="submission" date="2018-10" db="EMBL/GenBank/DDBJ databases">
        <title>Fifty Aureobasidium pullulans genomes reveal a recombining polyextremotolerant generalist.</title>
        <authorList>
            <person name="Gostincar C."/>
            <person name="Turk M."/>
            <person name="Zajc J."/>
            <person name="Gunde-Cimerman N."/>
        </authorList>
    </citation>
    <scope>NUCLEOTIDE SEQUENCE [LARGE SCALE GENOMIC DNA]</scope>
    <source>
        <strain evidence="11 12">EXF-10507</strain>
    </source>
</reference>
<evidence type="ECO:0000256" key="7">
    <source>
        <dbReference type="ARBA" id="ARBA00023128"/>
    </source>
</evidence>
<feature type="compositionally biased region" description="Basic and acidic residues" evidence="9">
    <location>
        <begin position="248"/>
        <end position="257"/>
    </location>
</feature>
<evidence type="ECO:0000256" key="6">
    <source>
        <dbReference type="ARBA" id="ARBA00022982"/>
    </source>
</evidence>
<feature type="compositionally biased region" description="Acidic residues" evidence="9">
    <location>
        <begin position="224"/>
        <end position="247"/>
    </location>
</feature>
<feature type="compositionally biased region" description="Polar residues" evidence="9">
    <location>
        <begin position="143"/>
        <end position="155"/>
    </location>
</feature>
<dbReference type="Proteomes" id="UP000304928">
    <property type="component" value="Unassembled WGS sequence"/>
</dbReference>
<protein>
    <submittedName>
        <fullName evidence="11">Non-heme 11 kDa protein of cytochrome bc1 complex</fullName>
    </submittedName>
</protein>
<dbReference type="AlphaFoldDB" id="A0A4S9BGQ8"/>
<dbReference type="Pfam" id="PF02320">
    <property type="entry name" value="UCR_hinge"/>
    <property type="match status" value="1"/>
</dbReference>
<evidence type="ECO:0000256" key="3">
    <source>
        <dbReference type="ARBA" id="ARBA00022448"/>
    </source>
</evidence>
<comment type="similarity">
    <text evidence="2">Belongs to the UQCRH/QCR6 family.</text>
</comment>
<evidence type="ECO:0000256" key="1">
    <source>
        <dbReference type="ARBA" id="ARBA00004273"/>
    </source>
</evidence>
<keyword evidence="6" id="KW-0249">Electron transport</keyword>
<dbReference type="InterPro" id="IPR036811">
    <property type="entry name" value="Ubol_cytC_Rdtase_hinge_dom_sf"/>
</dbReference>
<evidence type="ECO:0000313" key="11">
    <source>
        <dbReference type="EMBL" id="THW92470.1"/>
    </source>
</evidence>
<keyword evidence="7" id="KW-0496">Mitochondrion</keyword>
<keyword evidence="8" id="KW-0472">Membrane</keyword>
<dbReference type="SUPFAM" id="SSF81531">
    <property type="entry name" value="Non-heme 11 kDa protein of cytochrome bc1 complex (Ubiquinol-cytochrome c reductase)"/>
    <property type="match status" value="1"/>
</dbReference>
<keyword evidence="3" id="KW-0813">Transport</keyword>